<keyword evidence="1" id="KW-0812">Transmembrane</keyword>
<gene>
    <name evidence="3" type="ORF">EV215_1049</name>
</gene>
<dbReference type="AlphaFoldDB" id="A0AA46DYJ5"/>
<comment type="caution">
    <text evidence="3">The sequence shown here is derived from an EMBL/GenBank/DDBJ whole genome shotgun (WGS) entry which is preliminary data.</text>
</comment>
<dbReference type="RefSeq" id="WP_134112940.1">
    <property type="nucleotide sequence ID" value="NZ_SOBG01000004.1"/>
</dbReference>
<dbReference type="SMART" id="SM00909">
    <property type="entry name" value="Germane"/>
    <property type="match status" value="1"/>
</dbReference>
<evidence type="ECO:0000313" key="3">
    <source>
        <dbReference type="EMBL" id="TDT70504.1"/>
    </source>
</evidence>
<dbReference type="EMBL" id="SOBG01000004">
    <property type="protein sequence ID" value="TDT70504.1"/>
    <property type="molecule type" value="Genomic_DNA"/>
</dbReference>
<organism evidence="3 4">
    <name type="scientific">Hypnocyclicus thermotrophus</name>
    <dbReference type="NCBI Taxonomy" id="1627895"/>
    <lineage>
        <taxon>Bacteria</taxon>
        <taxon>Fusobacteriati</taxon>
        <taxon>Fusobacteriota</taxon>
        <taxon>Fusobacteriia</taxon>
        <taxon>Fusobacteriales</taxon>
        <taxon>Fusobacteriaceae</taxon>
        <taxon>Hypnocyclicus</taxon>
    </lineage>
</organism>
<evidence type="ECO:0000256" key="1">
    <source>
        <dbReference type="SAM" id="Phobius"/>
    </source>
</evidence>
<sequence length="181" mass="21820">MKKYVVLNILIGILLLISIYFHKKYVLDYDFTKTKKIYSKEDKIKKIEYESVDIYIPDITFSKLIPIRTKIEKTQNITKKIRIIYREIVDSTQNLPQTFLDKNIVLKNIFIEKEILYLNFNKKIVENIKNEKQELLIIYSLVNTFTSIEGIEKVKFLIENEEKEKLRFYNITNYFEKDLTI</sequence>
<reference evidence="3 4" key="1">
    <citation type="submission" date="2019-03" db="EMBL/GenBank/DDBJ databases">
        <title>Genomic Encyclopedia of Type Strains, Phase IV (KMG-IV): sequencing the most valuable type-strain genomes for metagenomic binning, comparative biology and taxonomic classification.</title>
        <authorList>
            <person name="Goeker M."/>
        </authorList>
    </citation>
    <scope>NUCLEOTIDE SEQUENCE [LARGE SCALE GENOMIC DNA]</scope>
    <source>
        <strain evidence="3 4">DSM 100055</strain>
    </source>
</reference>
<feature type="domain" description="GerMN" evidence="2">
    <location>
        <begin position="85"/>
        <end position="167"/>
    </location>
</feature>
<keyword evidence="1" id="KW-1133">Transmembrane helix</keyword>
<name>A0AA46DYJ5_9FUSO</name>
<protein>
    <submittedName>
        <fullName evidence="3">Sporulation and spore germination protein</fullName>
    </submittedName>
</protein>
<dbReference type="InterPro" id="IPR019606">
    <property type="entry name" value="GerMN"/>
</dbReference>
<proteinExistence type="predicted"/>
<accession>A0AA46DYJ5</accession>
<evidence type="ECO:0000313" key="4">
    <source>
        <dbReference type="Proteomes" id="UP000294678"/>
    </source>
</evidence>
<keyword evidence="1" id="KW-0472">Membrane</keyword>
<dbReference type="Pfam" id="PF10646">
    <property type="entry name" value="Germane"/>
    <property type="match status" value="1"/>
</dbReference>
<keyword evidence="4" id="KW-1185">Reference proteome</keyword>
<evidence type="ECO:0000259" key="2">
    <source>
        <dbReference type="SMART" id="SM00909"/>
    </source>
</evidence>
<dbReference type="Proteomes" id="UP000294678">
    <property type="component" value="Unassembled WGS sequence"/>
</dbReference>
<feature type="transmembrane region" description="Helical" evidence="1">
    <location>
        <begin position="6"/>
        <end position="26"/>
    </location>
</feature>